<dbReference type="InterPro" id="IPR003959">
    <property type="entry name" value="ATPase_AAA_core"/>
</dbReference>
<dbReference type="GO" id="GO:0016887">
    <property type="term" value="F:ATP hydrolysis activity"/>
    <property type="evidence" value="ECO:0007669"/>
    <property type="project" value="InterPro"/>
</dbReference>
<feature type="domain" description="AAA+ ATPase" evidence="7">
    <location>
        <begin position="53"/>
        <end position="356"/>
    </location>
</feature>
<keyword evidence="10" id="KW-0645">Protease</keyword>
<dbReference type="Proteomes" id="UP000321598">
    <property type="component" value="Unassembled WGS sequence"/>
</dbReference>
<evidence type="ECO:0000259" key="7">
    <source>
        <dbReference type="SMART" id="SM00382"/>
    </source>
</evidence>
<dbReference type="Gene3D" id="1.10.8.60">
    <property type="match status" value="1"/>
</dbReference>
<dbReference type="SMART" id="SM01086">
    <property type="entry name" value="ClpB_D2-small"/>
    <property type="match status" value="1"/>
</dbReference>
<feature type="binding site" evidence="5">
    <location>
        <position position="417"/>
    </location>
    <ligand>
        <name>ATP</name>
        <dbReference type="ChEBI" id="CHEBI:30616"/>
    </ligand>
</feature>
<evidence type="ECO:0000313" key="12">
    <source>
        <dbReference type="Proteomes" id="UP000321598"/>
    </source>
</evidence>
<evidence type="ECO:0000256" key="2">
    <source>
        <dbReference type="ARBA" id="ARBA00022741"/>
    </source>
</evidence>
<evidence type="ECO:0000313" key="10">
    <source>
        <dbReference type="EMBL" id="SUJ20456.1"/>
    </source>
</evidence>
<dbReference type="EMBL" id="UGZE01000001">
    <property type="protein sequence ID" value="SUJ20456.1"/>
    <property type="molecule type" value="Genomic_DNA"/>
</dbReference>
<dbReference type="SUPFAM" id="SSF52540">
    <property type="entry name" value="P-loop containing nucleoside triphosphate hydrolases"/>
    <property type="match status" value="1"/>
</dbReference>
<dbReference type="OrthoDB" id="9804062at2"/>
<accession>A0A2T7BXQ2</accession>
<keyword evidence="12" id="KW-1185">Reference proteome</keyword>
<keyword evidence="4 5" id="KW-0143">Chaperone</keyword>
<dbReference type="CDD" id="cd19498">
    <property type="entry name" value="RecA-like_HslU"/>
    <property type="match status" value="1"/>
</dbReference>
<dbReference type="FunFam" id="3.40.50.300:FF:000220">
    <property type="entry name" value="ATP-dependent protease ATPase subunit HslU"/>
    <property type="match status" value="1"/>
</dbReference>
<comment type="subcellular location">
    <subcellularLocation>
        <location evidence="5">Cytoplasm</location>
    </subcellularLocation>
</comment>
<comment type="similarity">
    <text evidence="1 5">Belongs to the ClpX chaperone family. HslU subfamily.</text>
</comment>
<feature type="binding site" evidence="5">
    <location>
        <position position="22"/>
    </location>
    <ligand>
        <name>ATP</name>
        <dbReference type="ChEBI" id="CHEBI:30616"/>
    </ligand>
</feature>
<feature type="binding site" evidence="5">
    <location>
        <position position="345"/>
    </location>
    <ligand>
        <name>ATP</name>
        <dbReference type="ChEBI" id="CHEBI:30616"/>
    </ligand>
</feature>
<keyword evidence="5" id="KW-0963">Cytoplasm</keyword>
<dbReference type="InterPro" id="IPR019489">
    <property type="entry name" value="Clp_ATPase_C"/>
</dbReference>
<dbReference type="SMART" id="SM00382">
    <property type="entry name" value="AAA"/>
    <property type="match status" value="1"/>
</dbReference>
<sequence>MDDNGIKLTPKDIVSKLDEYIVGQHDAKRKVAIALRNRYRRSLLSDEEKQEIAPKNILMIGPTGVGKTEIARRMAKIVGAPFIKVEATKFTEVGYVGRDVESMVRDLVDVAIRLVKEQKKLLVKDEAEQKANDKLVKLLVPSMKKKASQTSNPLESLFGGAMSNFGQNNEEEEEPPTEEIKTKRSEIKSELLKGKLEEEKVRIKVEQDPGAMGMLGTNQNQQMQDMMNQLMPKKKVEREVPVKTARKILADEFADELIDQETANQEAINLAEQMGIIFIDEIDKVATSNQNSGQDVSRQGVQRDILPIVEGGMVQTKYGTVSTEHMLFIGAGAFHVSKPSDLIPELQGRFPIRVELESLSVSDFVSILTEPKLSLIKQYEALLQTEDVTVNFTTDAVQRLAEIAYQVNQDTDNIGARRLHTILEKMLEDLSYEAPNMPNAVVDITPQYVDDKLKSISTNKDLSAFIL</sequence>
<proteinExistence type="inferred from homology"/>
<gene>
    <name evidence="5 10" type="primary">hslU</name>
    <name evidence="10" type="ORF">NCTC12413_01658</name>
    <name evidence="9" type="ORF">SAR03_02370</name>
</gene>
<feature type="binding site" evidence="5">
    <location>
        <begin position="64"/>
        <end position="69"/>
    </location>
    <ligand>
        <name>ATP</name>
        <dbReference type="ChEBI" id="CHEBI:30616"/>
    </ligand>
</feature>
<dbReference type="GO" id="GO:0036402">
    <property type="term" value="F:proteasome-activating activity"/>
    <property type="evidence" value="ECO:0007669"/>
    <property type="project" value="UniProtKB-UniRule"/>
</dbReference>
<dbReference type="RefSeq" id="WP_103387951.1">
    <property type="nucleotide sequence ID" value="NZ_BKAV01000001.1"/>
</dbReference>
<keyword evidence="2 5" id="KW-0547">Nucleotide-binding</keyword>
<feature type="region of interest" description="Disordered" evidence="6">
    <location>
        <begin position="163"/>
        <end position="186"/>
    </location>
</feature>
<evidence type="ECO:0000259" key="8">
    <source>
        <dbReference type="SMART" id="SM01086"/>
    </source>
</evidence>
<dbReference type="Gene3D" id="3.40.50.300">
    <property type="entry name" value="P-loop containing nucleotide triphosphate hydrolases"/>
    <property type="match status" value="2"/>
</dbReference>
<dbReference type="Pfam" id="PF07724">
    <property type="entry name" value="AAA_2"/>
    <property type="match status" value="1"/>
</dbReference>
<dbReference type="HAMAP" id="MF_00249">
    <property type="entry name" value="HslU"/>
    <property type="match status" value="1"/>
</dbReference>
<dbReference type="InterPro" id="IPR027417">
    <property type="entry name" value="P-loop_NTPase"/>
</dbReference>
<dbReference type="STRING" id="1212545.SARL_11491"/>
<evidence type="ECO:0000313" key="11">
    <source>
        <dbReference type="Proteomes" id="UP000254956"/>
    </source>
</evidence>
<dbReference type="NCBIfam" id="NF003544">
    <property type="entry name" value="PRK05201.1"/>
    <property type="match status" value="1"/>
</dbReference>
<dbReference type="GO" id="GO:0009376">
    <property type="term" value="C:HslUV protease complex"/>
    <property type="evidence" value="ECO:0007669"/>
    <property type="project" value="UniProtKB-UniRule"/>
</dbReference>
<dbReference type="InterPro" id="IPR004491">
    <property type="entry name" value="HslU"/>
</dbReference>
<reference evidence="9 12" key="2">
    <citation type="submission" date="2019-07" db="EMBL/GenBank/DDBJ databases">
        <title>Whole genome shotgun sequence of Staphylococcus arlettae NBRC 109765.</title>
        <authorList>
            <person name="Hosoyama A."/>
            <person name="Uohara A."/>
            <person name="Ohji S."/>
            <person name="Ichikawa N."/>
        </authorList>
    </citation>
    <scope>NUCLEOTIDE SEQUENCE [LARGE SCALE GENOMIC DNA]</scope>
    <source>
        <strain evidence="9 12">NBRC 109765</strain>
    </source>
</reference>
<comment type="subunit">
    <text evidence="5">A double ring-shaped homohexamer of HslV is capped on each side by a ring-shaped HslU homohexamer. The assembly of the HslU/HslV complex is dependent on binding of ATP.</text>
</comment>
<feature type="domain" description="Clp ATPase C-terminal" evidence="8">
    <location>
        <begin position="359"/>
        <end position="455"/>
    </location>
</feature>
<dbReference type="PANTHER" id="PTHR48102:SF3">
    <property type="entry name" value="ATP-DEPENDENT PROTEASE ATPASE SUBUNIT HSLU"/>
    <property type="match status" value="1"/>
</dbReference>
<dbReference type="Pfam" id="PF00004">
    <property type="entry name" value="AAA"/>
    <property type="match status" value="1"/>
</dbReference>
<dbReference type="EMBL" id="BKAV01000001">
    <property type="protein sequence ID" value="GEP99199.1"/>
    <property type="molecule type" value="Genomic_DNA"/>
</dbReference>
<evidence type="ECO:0000256" key="3">
    <source>
        <dbReference type="ARBA" id="ARBA00022840"/>
    </source>
</evidence>
<evidence type="ECO:0000256" key="1">
    <source>
        <dbReference type="ARBA" id="ARBA00009771"/>
    </source>
</evidence>
<dbReference type="PANTHER" id="PTHR48102">
    <property type="entry name" value="ATP-DEPENDENT CLP PROTEASE ATP-BINDING SUBUNIT CLPX-LIKE, MITOCHONDRIAL-RELATED"/>
    <property type="match status" value="1"/>
</dbReference>
<name>A0A2T7BXQ2_9STAP</name>
<dbReference type="GO" id="GO:0005524">
    <property type="term" value="F:ATP binding"/>
    <property type="evidence" value="ECO:0007669"/>
    <property type="project" value="UniProtKB-UniRule"/>
</dbReference>
<evidence type="ECO:0000256" key="5">
    <source>
        <dbReference type="HAMAP-Rule" id="MF_00249"/>
    </source>
</evidence>
<dbReference type="NCBIfam" id="TIGR00390">
    <property type="entry name" value="hslU"/>
    <property type="match status" value="1"/>
</dbReference>
<evidence type="ECO:0000256" key="6">
    <source>
        <dbReference type="SAM" id="MobiDB-lite"/>
    </source>
</evidence>
<evidence type="ECO:0000256" key="4">
    <source>
        <dbReference type="ARBA" id="ARBA00023186"/>
    </source>
</evidence>
<comment type="function">
    <text evidence="5">ATPase subunit of a proteasome-like degradation complex; this subunit has chaperone activity. The binding of ATP and its subsequent hydrolysis by HslU are essential for unfolding of protein substrates subsequently hydrolyzed by HslV. HslU recognizes the N-terminal part of its protein substrates and unfolds these before they are guided to HslV for hydrolysis.</text>
</comment>
<protein>
    <recommendedName>
        <fullName evidence="5">ATP-dependent protease ATPase subunit HslU</fullName>
    </recommendedName>
    <alternativeName>
        <fullName evidence="5">Unfoldase HslU</fullName>
    </alternativeName>
</protein>
<dbReference type="InterPro" id="IPR050052">
    <property type="entry name" value="ATP-dep_Clp_protease_ClpX"/>
</dbReference>
<keyword evidence="3 5" id="KW-0067">ATP-binding</keyword>
<dbReference type="Proteomes" id="UP000254956">
    <property type="component" value="Unassembled WGS sequence"/>
</dbReference>
<feature type="binding site" evidence="5">
    <location>
        <position position="280"/>
    </location>
    <ligand>
        <name>ATP</name>
        <dbReference type="ChEBI" id="CHEBI:30616"/>
    </ligand>
</feature>
<reference evidence="10 11" key="1">
    <citation type="submission" date="2018-06" db="EMBL/GenBank/DDBJ databases">
        <authorList>
            <consortium name="Pathogen Informatics"/>
            <person name="Doyle S."/>
        </authorList>
    </citation>
    <scope>NUCLEOTIDE SEQUENCE [LARGE SCALE GENOMIC DNA]</scope>
    <source>
        <strain evidence="10 11">NCTC12413</strain>
    </source>
</reference>
<evidence type="ECO:0000313" key="9">
    <source>
        <dbReference type="EMBL" id="GEP99199.1"/>
    </source>
</evidence>
<organism evidence="10 11">
    <name type="scientific">Staphylococcus arlettae</name>
    <dbReference type="NCBI Taxonomy" id="29378"/>
    <lineage>
        <taxon>Bacteria</taxon>
        <taxon>Bacillati</taxon>
        <taxon>Bacillota</taxon>
        <taxon>Bacilli</taxon>
        <taxon>Bacillales</taxon>
        <taxon>Staphylococcaceae</taxon>
        <taxon>Staphylococcus</taxon>
    </lineage>
</organism>
<keyword evidence="10" id="KW-0378">Hydrolase</keyword>
<dbReference type="GO" id="GO:0008233">
    <property type="term" value="F:peptidase activity"/>
    <property type="evidence" value="ECO:0007669"/>
    <property type="project" value="UniProtKB-KW"/>
</dbReference>
<dbReference type="InterPro" id="IPR003593">
    <property type="entry name" value="AAA+_ATPase"/>
</dbReference>
<dbReference type="AlphaFoldDB" id="A0A2T7BXQ2"/>
<dbReference type="GO" id="GO:0043335">
    <property type="term" value="P:protein unfolding"/>
    <property type="evidence" value="ECO:0007669"/>
    <property type="project" value="UniProtKB-UniRule"/>
</dbReference>